<reference evidence="1 2" key="1">
    <citation type="journal article" date="2017" name="PLoS Biol.">
        <title>The sea cucumber genome provides insights into morphological evolution and visceral regeneration.</title>
        <authorList>
            <person name="Zhang X."/>
            <person name="Sun L."/>
            <person name="Yuan J."/>
            <person name="Sun Y."/>
            <person name="Gao Y."/>
            <person name="Zhang L."/>
            <person name="Li S."/>
            <person name="Dai H."/>
            <person name="Hamel J.F."/>
            <person name="Liu C."/>
            <person name="Yu Y."/>
            <person name="Liu S."/>
            <person name="Lin W."/>
            <person name="Guo K."/>
            <person name="Jin S."/>
            <person name="Xu P."/>
            <person name="Storey K.B."/>
            <person name="Huan P."/>
            <person name="Zhang T."/>
            <person name="Zhou Y."/>
            <person name="Zhang J."/>
            <person name="Lin C."/>
            <person name="Li X."/>
            <person name="Xing L."/>
            <person name="Huo D."/>
            <person name="Sun M."/>
            <person name="Wang L."/>
            <person name="Mercier A."/>
            <person name="Li F."/>
            <person name="Yang H."/>
            <person name="Xiang J."/>
        </authorList>
    </citation>
    <scope>NUCLEOTIDE SEQUENCE [LARGE SCALE GENOMIC DNA]</scope>
    <source>
        <strain evidence="1">Shaxun</strain>
        <tissue evidence="1">Muscle</tissue>
    </source>
</reference>
<dbReference type="EMBL" id="MRZV01000599">
    <property type="protein sequence ID" value="PIK47132.1"/>
    <property type="molecule type" value="Genomic_DNA"/>
</dbReference>
<accession>A0A2G8KGL1</accession>
<proteinExistence type="predicted"/>
<gene>
    <name evidence="1" type="ORF">BSL78_15983</name>
</gene>
<protein>
    <submittedName>
        <fullName evidence="1">Uncharacterized protein</fullName>
    </submittedName>
</protein>
<organism evidence="1 2">
    <name type="scientific">Stichopus japonicus</name>
    <name type="common">Sea cucumber</name>
    <dbReference type="NCBI Taxonomy" id="307972"/>
    <lineage>
        <taxon>Eukaryota</taxon>
        <taxon>Metazoa</taxon>
        <taxon>Echinodermata</taxon>
        <taxon>Eleutherozoa</taxon>
        <taxon>Echinozoa</taxon>
        <taxon>Holothuroidea</taxon>
        <taxon>Aspidochirotacea</taxon>
        <taxon>Aspidochirotida</taxon>
        <taxon>Stichopodidae</taxon>
        <taxon>Apostichopus</taxon>
    </lineage>
</organism>
<dbReference type="OrthoDB" id="10068969at2759"/>
<dbReference type="PANTHER" id="PTHR47331">
    <property type="entry name" value="PHD-TYPE DOMAIN-CONTAINING PROTEIN"/>
    <property type="match status" value="1"/>
</dbReference>
<evidence type="ECO:0000313" key="2">
    <source>
        <dbReference type="Proteomes" id="UP000230750"/>
    </source>
</evidence>
<sequence>MRDGTLPGLSYLDSAGGVKQIVEKLPPGLQDKWRSKGARYKEDYNVTFPPFSVFYRFVRQEAKVLNAPSFKLNSSAGRFVYPERVKTHITDMTESFRCMATSDYVARHCKVCQVKVNSQWKEHEAIRVYAVLDEQSNRSLAKPQLFDALGIASTATPYTRRTFSGIMETAGRRAYNLMISSIDYKVKFHLSSLIQCEMIPDDRQEIPTPDIANHFPILRTLQTRYHQLTRKCRFCYCSEKCLEGPQDAGTHQRPP</sequence>
<dbReference type="PANTHER" id="PTHR47331:SF6">
    <property type="entry name" value="DOUBLECORTIN DOMAIN-CONTAINING PROTEIN"/>
    <property type="match status" value="1"/>
</dbReference>
<dbReference type="Proteomes" id="UP000230750">
    <property type="component" value="Unassembled WGS sequence"/>
</dbReference>
<comment type="caution">
    <text evidence="1">The sequence shown here is derived from an EMBL/GenBank/DDBJ whole genome shotgun (WGS) entry which is preliminary data.</text>
</comment>
<dbReference type="STRING" id="307972.A0A2G8KGL1"/>
<name>A0A2G8KGL1_STIJA</name>
<dbReference type="AlphaFoldDB" id="A0A2G8KGL1"/>
<keyword evidence="2" id="KW-1185">Reference proteome</keyword>
<evidence type="ECO:0000313" key="1">
    <source>
        <dbReference type="EMBL" id="PIK47132.1"/>
    </source>
</evidence>